<gene>
    <name evidence="2 3" type="primary">rsfS</name>
    <name evidence="3" type="ORF">L3556_03050</name>
</gene>
<evidence type="ECO:0000256" key="1">
    <source>
        <dbReference type="ARBA" id="ARBA00010574"/>
    </source>
</evidence>
<dbReference type="InterPro" id="IPR004394">
    <property type="entry name" value="Iojap/RsfS/C7orf30"/>
</dbReference>
<keyword evidence="4" id="KW-1185">Reference proteome</keyword>
<dbReference type="NCBIfam" id="TIGR00090">
    <property type="entry name" value="rsfS_iojap_ybeB"/>
    <property type="match status" value="1"/>
</dbReference>
<keyword evidence="2" id="KW-0963">Cytoplasm</keyword>
<dbReference type="Gene3D" id="3.30.460.10">
    <property type="entry name" value="Beta Polymerase, domain 2"/>
    <property type="match status" value="1"/>
</dbReference>
<evidence type="ECO:0000313" key="3">
    <source>
        <dbReference type="EMBL" id="MDG2989915.1"/>
    </source>
</evidence>
<comment type="subunit">
    <text evidence="2">Interacts with ribosomal protein uL14 (rplN).</text>
</comment>
<dbReference type="RefSeq" id="WP_277865840.1">
    <property type="nucleotide sequence ID" value="NZ_JAKKUT010000002.1"/>
</dbReference>
<reference evidence="3" key="1">
    <citation type="journal article" date="2022" name="Genome Biol. Evol.">
        <title>A New Gene Family Diagnostic for Intracellular Biomineralization of Amorphous Ca Carbonates by Cyanobacteria.</title>
        <authorList>
            <person name="Benzerara K."/>
            <person name="Duprat E."/>
            <person name="Bitard-Feildel T."/>
            <person name="Caumes G."/>
            <person name="Cassier-Chauvat C."/>
            <person name="Chauvat F."/>
            <person name="Dezi M."/>
            <person name="Diop S.I."/>
            <person name="Gaschignard G."/>
            <person name="Gorgen S."/>
            <person name="Gugger M."/>
            <person name="Lopez-Garcia P."/>
            <person name="Millet M."/>
            <person name="Skouri-Panet F."/>
            <person name="Moreira D."/>
            <person name="Callebaut I."/>
        </authorList>
    </citation>
    <scope>NUCLEOTIDE SEQUENCE</scope>
    <source>
        <strain evidence="3">G9</strain>
    </source>
</reference>
<sequence>MAWIAAQAADDRKGGDICILKVTAVSYLTDYLVIITGLSKTQVRAIAQGIKDATADHCQRSPVHSEGEGDASWVLLDYGDVMIHVQLPKERQFYNLEAFWGHAERIPFEQEFSLPSR</sequence>
<proteinExistence type="inferred from homology"/>
<dbReference type="PANTHER" id="PTHR21043:SF0">
    <property type="entry name" value="MITOCHONDRIAL ASSEMBLY OF RIBOSOMAL LARGE SUBUNIT PROTEIN 1"/>
    <property type="match status" value="1"/>
</dbReference>
<dbReference type="HAMAP" id="MF_01477">
    <property type="entry name" value="Iojap_RsfS"/>
    <property type="match status" value="1"/>
</dbReference>
<accession>A0ABT6EYF1</accession>
<comment type="caution">
    <text evidence="3">The sequence shown here is derived from an EMBL/GenBank/DDBJ whole genome shotgun (WGS) entry which is preliminary data.</text>
</comment>
<evidence type="ECO:0000313" key="4">
    <source>
        <dbReference type="Proteomes" id="UP001154265"/>
    </source>
</evidence>
<keyword evidence="2" id="KW-0810">Translation regulation</keyword>
<dbReference type="SUPFAM" id="SSF81301">
    <property type="entry name" value="Nucleotidyltransferase"/>
    <property type="match status" value="1"/>
</dbReference>
<evidence type="ECO:0000256" key="2">
    <source>
        <dbReference type="HAMAP-Rule" id="MF_01477"/>
    </source>
</evidence>
<dbReference type="EMBL" id="JAKKUT010000002">
    <property type="protein sequence ID" value="MDG2989915.1"/>
    <property type="molecule type" value="Genomic_DNA"/>
</dbReference>
<protein>
    <recommendedName>
        <fullName evidence="2">Ribosomal silencing factor RsfS</fullName>
    </recommendedName>
</protein>
<keyword evidence="2" id="KW-0678">Repressor</keyword>
<dbReference type="PANTHER" id="PTHR21043">
    <property type="entry name" value="IOJAP SUPERFAMILY ORTHOLOG"/>
    <property type="match status" value="1"/>
</dbReference>
<dbReference type="InterPro" id="IPR043519">
    <property type="entry name" value="NT_sf"/>
</dbReference>
<dbReference type="Proteomes" id="UP001154265">
    <property type="component" value="Unassembled WGS sequence"/>
</dbReference>
<reference evidence="3" key="2">
    <citation type="submission" date="2022-01" db="EMBL/GenBank/DDBJ databases">
        <authorList>
            <person name="Zivanovic Y."/>
            <person name="Moreira D."/>
            <person name="Lopez-Garcia P."/>
        </authorList>
    </citation>
    <scope>NUCLEOTIDE SEQUENCE</scope>
    <source>
        <strain evidence="3">G9</strain>
    </source>
</reference>
<comment type="similarity">
    <text evidence="1 2">Belongs to the Iojap/RsfS family.</text>
</comment>
<comment type="subcellular location">
    <subcellularLocation>
        <location evidence="2">Cytoplasm</location>
    </subcellularLocation>
</comment>
<comment type="function">
    <text evidence="2">Functions as a ribosomal silencing factor. Interacts with ribosomal protein uL14 (rplN), blocking formation of intersubunit bridge B8. Prevents association of the 30S and 50S ribosomal subunits and the formation of functional ribosomes, thus repressing translation.</text>
</comment>
<organism evidence="3 4">
    <name type="scientific">Candidatus Synechococcus calcipolaris G9</name>
    <dbReference type="NCBI Taxonomy" id="1497997"/>
    <lineage>
        <taxon>Bacteria</taxon>
        <taxon>Bacillati</taxon>
        <taxon>Cyanobacteriota</taxon>
        <taxon>Cyanophyceae</taxon>
        <taxon>Synechococcales</taxon>
        <taxon>Synechococcaceae</taxon>
        <taxon>Synechococcus</taxon>
    </lineage>
</organism>
<dbReference type="Pfam" id="PF02410">
    <property type="entry name" value="RsfS"/>
    <property type="match status" value="1"/>
</dbReference>
<name>A0ABT6EYF1_9SYNE</name>